<dbReference type="RefSeq" id="WP_078501310.1">
    <property type="nucleotide sequence ID" value="NZ_MSZX01000009.1"/>
</dbReference>
<dbReference type="AlphaFoldDB" id="A0A1T2X6C8"/>
<proteinExistence type="predicted"/>
<comment type="caution">
    <text evidence="2">The sequence shown here is derived from an EMBL/GenBank/DDBJ whole genome shotgun (WGS) entry which is preliminary data.</text>
</comment>
<dbReference type="InterPro" id="IPR029063">
    <property type="entry name" value="SAM-dependent_MTases_sf"/>
</dbReference>
<evidence type="ECO:0000313" key="2">
    <source>
        <dbReference type="EMBL" id="OPA75236.1"/>
    </source>
</evidence>
<dbReference type="Gene3D" id="3.40.50.150">
    <property type="entry name" value="Vaccinia Virus protein VP39"/>
    <property type="match status" value="1"/>
</dbReference>
<accession>A0A1T2X6C8</accession>
<dbReference type="GO" id="GO:0006596">
    <property type="term" value="P:polyamine biosynthetic process"/>
    <property type="evidence" value="ECO:0007669"/>
    <property type="project" value="UniProtKB-KW"/>
</dbReference>
<dbReference type="GO" id="GO:0010487">
    <property type="term" value="F:thermospermine synthase activity"/>
    <property type="evidence" value="ECO:0007669"/>
    <property type="project" value="TreeGrafter"/>
</dbReference>
<name>A0A1T2X6C8_9BACL</name>
<dbReference type="PANTHER" id="PTHR43317:SF1">
    <property type="entry name" value="THERMOSPERMINE SYNTHASE ACAULIS5"/>
    <property type="match status" value="1"/>
</dbReference>
<dbReference type="STRING" id="1324314.BVG16_21800"/>
<keyword evidence="1" id="KW-0620">Polyamine biosynthesis</keyword>
<sequence length="251" mass="28995">MHLLVRENSFYQEMAVYEANELYGETGKFRFLQFSNHAIQGAIDLKNPERIVLEYPRAIMHLMECNDPDFERVFMIGHGIGTIAGHYEDRFFTVAEIDEKIVELSRTFFHYRQDNVVIGDGRQVLECQNLQGYDYIVLDAFTREGTPYQFTTTEFFQMTREKLTAEGALIMNLMGKAKNDRLVYAIHTTVRETYAHCRAFTMSSEADADIRNIIVVCSDKIMDYDAKGMAGFYEIELGEGHVIMDKVRPNS</sequence>
<dbReference type="SUPFAM" id="SSF53335">
    <property type="entry name" value="S-adenosyl-L-methionine-dependent methyltransferases"/>
    <property type="match status" value="1"/>
</dbReference>
<gene>
    <name evidence="2" type="ORF">BVG16_21800</name>
</gene>
<evidence type="ECO:0000313" key="3">
    <source>
        <dbReference type="Proteomes" id="UP000190188"/>
    </source>
</evidence>
<dbReference type="Proteomes" id="UP000190188">
    <property type="component" value="Unassembled WGS sequence"/>
</dbReference>
<protein>
    <submittedName>
        <fullName evidence="2">Spermidine synthase</fullName>
    </submittedName>
</protein>
<evidence type="ECO:0000256" key="1">
    <source>
        <dbReference type="ARBA" id="ARBA00023115"/>
    </source>
</evidence>
<dbReference type="PANTHER" id="PTHR43317">
    <property type="entry name" value="THERMOSPERMINE SYNTHASE ACAULIS5"/>
    <property type="match status" value="1"/>
</dbReference>
<dbReference type="Pfam" id="PF01564">
    <property type="entry name" value="Spermine_synth"/>
    <property type="match status" value="1"/>
</dbReference>
<organism evidence="2 3">
    <name type="scientific">Paenibacillus selenitireducens</name>
    <dbReference type="NCBI Taxonomy" id="1324314"/>
    <lineage>
        <taxon>Bacteria</taxon>
        <taxon>Bacillati</taxon>
        <taxon>Bacillota</taxon>
        <taxon>Bacilli</taxon>
        <taxon>Bacillales</taxon>
        <taxon>Paenibacillaceae</taxon>
        <taxon>Paenibacillus</taxon>
    </lineage>
</organism>
<reference evidence="2 3" key="1">
    <citation type="submission" date="2017-01" db="EMBL/GenBank/DDBJ databases">
        <title>Genome analysis of Paenibacillus selenitrireducens ES3-24.</title>
        <authorList>
            <person name="Xu D."/>
            <person name="Yao R."/>
            <person name="Zheng S."/>
        </authorList>
    </citation>
    <scope>NUCLEOTIDE SEQUENCE [LARGE SCALE GENOMIC DNA]</scope>
    <source>
        <strain evidence="2 3">ES3-24</strain>
    </source>
</reference>
<dbReference type="NCBIfam" id="NF037959">
    <property type="entry name" value="MFS_SpdSyn"/>
    <property type="match status" value="1"/>
</dbReference>
<keyword evidence="3" id="KW-1185">Reference proteome</keyword>
<dbReference type="EMBL" id="MSZX01000009">
    <property type="protein sequence ID" value="OPA75236.1"/>
    <property type="molecule type" value="Genomic_DNA"/>
</dbReference>